<keyword evidence="2" id="KW-0472">Membrane</keyword>
<reference evidence="4" key="1">
    <citation type="journal article" date="2020" name="Nature">
        <title>Giant virus diversity and host interactions through global metagenomics.</title>
        <authorList>
            <person name="Schulz F."/>
            <person name="Roux S."/>
            <person name="Paez-Espino D."/>
            <person name="Jungbluth S."/>
            <person name="Walsh D.A."/>
            <person name="Denef V.J."/>
            <person name="McMahon K.D."/>
            <person name="Konstantinidis K.T."/>
            <person name="Eloe-Fadrosh E.A."/>
            <person name="Kyrpides N.C."/>
            <person name="Woyke T."/>
        </authorList>
    </citation>
    <scope>NUCLEOTIDE SEQUENCE</scope>
    <source>
        <strain evidence="4">GVMAG-M-3300023174-57</strain>
    </source>
</reference>
<dbReference type="InterPro" id="IPR036269">
    <property type="entry name" value="Rho_N_sf"/>
</dbReference>
<evidence type="ECO:0000259" key="3">
    <source>
        <dbReference type="SMART" id="SM00959"/>
    </source>
</evidence>
<keyword evidence="2" id="KW-0812">Transmembrane</keyword>
<proteinExistence type="predicted"/>
<name>A0A6C0DS71_9ZZZZ</name>
<evidence type="ECO:0000256" key="2">
    <source>
        <dbReference type="SAM" id="Phobius"/>
    </source>
</evidence>
<evidence type="ECO:0000313" key="4">
    <source>
        <dbReference type="EMBL" id="QHT19190.1"/>
    </source>
</evidence>
<sequence length="212" mass="22813">MNLPETFYIALCVTILLLGAIYWFWTQLQYLQRKVNLLDNVVYEMKTLVANLPAASGTPPVAYTNTEFVHEEPVATAPYAPPPESVAGDLEAERMASELEFDSFAGAVAAPVEPAVVAPVNDELQPGGLASPDTGKRLSDTSIESPLNSMSIKELRRMAEANGIPGSSELKKRDLIRALREKVSTIVNPEAVAGDDGPKIISFDDIAAPDGE</sequence>
<feature type="domain" description="Rho termination factor-like N-terminal" evidence="3">
    <location>
        <begin position="146"/>
        <end position="188"/>
    </location>
</feature>
<evidence type="ECO:0000256" key="1">
    <source>
        <dbReference type="SAM" id="MobiDB-lite"/>
    </source>
</evidence>
<dbReference type="Gene3D" id="1.10.720.10">
    <property type="match status" value="1"/>
</dbReference>
<dbReference type="GO" id="GO:0006353">
    <property type="term" value="P:DNA-templated transcription termination"/>
    <property type="evidence" value="ECO:0007669"/>
    <property type="project" value="InterPro"/>
</dbReference>
<dbReference type="SMART" id="SM00959">
    <property type="entry name" value="Rho_N"/>
    <property type="match status" value="1"/>
</dbReference>
<dbReference type="Pfam" id="PF07498">
    <property type="entry name" value="Rho_N"/>
    <property type="match status" value="1"/>
</dbReference>
<feature type="transmembrane region" description="Helical" evidence="2">
    <location>
        <begin position="6"/>
        <end position="25"/>
    </location>
</feature>
<protein>
    <recommendedName>
        <fullName evidence="3">Rho termination factor-like N-terminal domain-containing protein</fullName>
    </recommendedName>
</protein>
<dbReference type="EMBL" id="MN739664">
    <property type="protein sequence ID" value="QHT19190.1"/>
    <property type="molecule type" value="Genomic_DNA"/>
</dbReference>
<organism evidence="4">
    <name type="scientific">viral metagenome</name>
    <dbReference type="NCBI Taxonomy" id="1070528"/>
    <lineage>
        <taxon>unclassified sequences</taxon>
        <taxon>metagenomes</taxon>
        <taxon>organismal metagenomes</taxon>
    </lineage>
</organism>
<keyword evidence="2" id="KW-1133">Transmembrane helix</keyword>
<dbReference type="InterPro" id="IPR011112">
    <property type="entry name" value="Rho-like_N"/>
</dbReference>
<dbReference type="SUPFAM" id="SSF68912">
    <property type="entry name" value="Rho N-terminal domain-like"/>
    <property type="match status" value="1"/>
</dbReference>
<dbReference type="AlphaFoldDB" id="A0A6C0DS71"/>
<accession>A0A6C0DS71</accession>
<feature type="region of interest" description="Disordered" evidence="1">
    <location>
        <begin position="124"/>
        <end position="143"/>
    </location>
</feature>